<keyword evidence="1" id="KW-0677">Repeat</keyword>
<feature type="transmembrane region" description="Helical" evidence="4">
    <location>
        <begin position="290"/>
        <end position="308"/>
    </location>
</feature>
<feature type="transmembrane region" description="Helical" evidence="4">
    <location>
        <begin position="249"/>
        <end position="270"/>
    </location>
</feature>
<comment type="caution">
    <text evidence="5">The sequence shown here is derived from an EMBL/GenBank/DDBJ whole genome shotgun (WGS) entry which is preliminary data.</text>
</comment>
<evidence type="ECO:0000256" key="4">
    <source>
        <dbReference type="SAM" id="Phobius"/>
    </source>
</evidence>
<dbReference type="PANTHER" id="PTHR44227:SF3">
    <property type="entry name" value="PROTEIN O-MANNOSYL-TRANSFERASE TMTC4"/>
    <property type="match status" value="1"/>
</dbReference>
<feature type="transmembrane region" description="Helical" evidence="4">
    <location>
        <begin position="219"/>
        <end position="237"/>
    </location>
</feature>
<keyword evidence="2 3" id="KW-0802">TPR repeat</keyword>
<dbReference type="InterPro" id="IPR052346">
    <property type="entry name" value="O-mannosyl-transferase_TMTC"/>
</dbReference>
<feature type="transmembrane region" description="Helical" evidence="4">
    <location>
        <begin position="157"/>
        <end position="176"/>
    </location>
</feature>
<evidence type="ECO:0000313" key="5">
    <source>
        <dbReference type="EMBL" id="MBB5062131.1"/>
    </source>
</evidence>
<protein>
    <submittedName>
        <fullName evidence="5">Tetratricopeptide (TPR) repeat protein</fullName>
    </submittedName>
</protein>
<dbReference type="EMBL" id="JACHIO010000002">
    <property type="protein sequence ID" value="MBB5062131.1"/>
    <property type="molecule type" value="Genomic_DNA"/>
</dbReference>
<dbReference type="Pfam" id="PF13414">
    <property type="entry name" value="TPR_11"/>
    <property type="match status" value="1"/>
</dbReference>
<dbReference type="RefSeq" id="WP_184252635.1">
    <property type="nucleotide sequence ID" value="NZ_JACHIO010000002.1"/>
</dbReference>
<reference evidence="5 6" key="1">
    <citation type="submission" date="2020-08" db="EMBL/GenBank/DDBJ databases">
        <title>Genomic Encyclopedia of Type Strains, Phase IV (KMG-V): Genome sequencing to study the core and pangenomes of soil and plant-associated prokaryotes.</title>
        <authorList>
            <person name="Whitman W."/>
        </authorList>
    </citation>
    <scope>NUCLEOTIDE SEQUENCE [LARGE SCALE GENOMIC DNA]</scope>
    <source>
        <strain evidence="5 6">X5P3</strain>
    </source>
</reference>
<name>A0A7W8E7X4_9BACT</name>
<feature type="transmembrane region" description="Helical" evidence="4">
    <location>
        <begin position="126"/>
        <end position="145"/>
    </location>
</feature>
<accession>A0A7W8E7X4</accession>
<dbReference type="Gene3D" id="1.25.40.10">
    <property type="entry name" value="Tetratricopeptide repeat domain"/>
    <property type="match status" value="1"/>
</dbReference>
<dbReference type="Proteomes" id="UP000584867">
    <property type="component" value="Unassembled WGS sequence"/>
</dbReference>
<feature type="repeat" description="TPR" evidence="3">
    <location>
        <begin position="479"/>
        <end position="512"/>
    </location>
</feature>
<dbReference type="PROSITE" id="PS50293">
    <property type="entry name" value="TPR_REGION"/>
    <property type="match status" value="1"/>
</dbReference>
<feature type="transmembrane region" description="Helical" evidence="4">
    <location>
        <begin position="183"/>
        <end position="213"/>
    </location>
</feature>
<proteinExistence type="predicted"/>
<sequence>MYSRHSLSLWFAQRPRRNFLILSALLVLALYWHAFSAPFVYDDLDQIVNNPNLQPWSSFVHRFFFRPVSLNTSYLGYGGSTYRPLFWLSLFLDRAVWGLSAPAFHATNILLHFLNGNLVFALFRRLKLPVSTAAAVALLWLSLPINTEVVAWVSGRSYVLCTFFILLCLLSAITHLERAQPRWAIVCSLTAACAVLSHELGIVILPILLVLVFVTRLKWSKGLFLTIGAVTAAVMAVEAIRIGVGVKSFSAFASIKWIGLASWEYVSLTVLPVHMSVERSTTLSLSQPHLWSYVGLLGFGLVLGYALFRRRDQPVLLDGLGWFAIGVAPFCILLNYQGLAERFAYFAAIGMVAAIVAVCMDVSQPQVRRALAVCLALWSLWNLCRTSIRVADWSDEVRLYRSSLAATPQSPSVHFNLAYSLRERGQLQEAIAEYQRTVDIDKRFPKGYAGLGDAYLRMNSYAQAQAAYQKALAQDPNDAAVLLNVGAAYQGAGALPEADATWQRVLQIDPKSSAAHVNLGVLYVAENRQSDAMHQFAIAIDMKSNDIVPYYDLGALFQQAGRGDLAMPLYTKVLELKPGDEDTLRNIRLLQQGH</sequence>
<dbReference type="PANTHER" id="PTHR44227">
    <property type="match status" value="1"/>
</dbReference>
<feature type="transmembrane region" description="Helical" evidence="4">
    <location>
        <begin position="95"/>
        <end position="114"/>
    </location>
</feature>
<dbReference type="SMART" id="SM00028">
    <property type="entry name" value="TPR"/>
    <property type="match status" value="5"/>
</dbReference>
<organism evidence="5 6">
    <name type="scientific">Granulicella mallensis</name>
    <dbReference type="NCBI Taxonomy" id="940614"/>
    <lineage>
        <taxon>Bacteria</taxon>
        <taxon>Pseudomonadati</taxon>
        <taxon>Acidobacteriota</taxon>
        <taxon>Terriglobia</taxon>
        <taxon>Terriglobales</taxon>
        <taxon>Acidobacteriaceae</taxon>
        <taxon>Granulicella</taxon>
    </lineage>
</organism>
<evidence type="ECO:0000256" key="2">
    <source>
        <dbReference type="ARBA" id="ARBA00022803"/>
    </source>
</evidence>
<dbReference type="InterPro" id="IPR019734">
    <property type="entry name" value="TPR_rpt"/>
</dbReference>
<keyword evidence="4" id="KW-0812">Transmembrane</keyword>
<feature type="repeat" description="TPR" evidence="3">
    <location>
        <begin position="547"/>
        <end position="580"/>
    </location>
</feature>
<feature type="repeat" description="TPR" evidence="3">
    <location>
        <begin position="445"/>
        <end position="478"/>
    </location>
</feature>
<keyword evidence="4" id="KW-0472">Membrane</keyword>
<feature type="transmembrane region" description="Helical" evidence="4">
    <location>
        <begin position="315"/>
        <end position="337"/>
    </location>
</feature>
<feature type="transmembrane region" description="Helical" evidence="4">
    <location>
        <begin position="343"/>
        <end position="362"/>
    </location>
</feature>
<dbReference type="SUPFAM" id="SSF48452">
    <property type="entry name" value="TPR-like"/>
    <property type="match status" value="1"/>
</dbReference>
<dbReference type="InterPro" id="IPR011990">
    <property type="entry name" value="TPR-like_helical_dom_sf"/>
</dbReference>
<evidence type="ECO:0000256" key="3">
    <source>
        <dbReference type="PROSITE-ProRule" id="PRU00339"/>
    </source>
</evidence>
<dbReference type="PROSITE" id="PS50005">
    <property type="entry name" value="TPR"/>
    <property type="match status" value="5"/>
</dbReference>
<feature type="repeat" description="TPR" evidence="3">
    <location>
        <begin position="411"/>
        <end position="444"/>
    </location>
</feature>
<keyword evidence="4" id="KW-1133">Transmembrane helix</keyword>
<evidence type="ECO:0000313" key="6">
    <source>
        <dbReference type="Proteomes" id="UP000584867"/>
    </source>
</evidence>
<gene>
    <name evidence="5" type="ORF">HDF15_000458</name>
</gene>
<feature type="repeat" description="TPR" evidence="3">
    <location>
        <begin position="513"/>
        <end position="546"/>
    </location>
</feature>
<evidence type="ECO:0000256" key="1">
    <source>
        <dbReference type="ARBA" id="ARBA00022737"/>
    </source>
</evidence>
<dbReference type="AlphaFoldDB" id="A0A7W8E7X4"/>